<dbReference type="Gene3D" id="3.30.70.270">
    <property type="match status" value="1"/>
</dbReference>
<dbReference type="PANTHER" id="PTHR43102:SF2">
    <property type="entry name" value="GAF DOMAIN-CONTAINING PROTEIN"/>
    <property type="match status" value="1"/>
</dbReference>
<dbReference type="GO" id="GO:0052621">
    <property type="term" value="F:diguanylate cyclase activity"/>
    <property type="evidence" value="ECO:0007669"/>
    <property type="project" value="UniProtKB-EC"/>
</dbReference>
<dbReference type="RefSeq" id="WP_400186074.1">
    <property type="nucleotide sequence ID" value="NZ_JBGORX010000001.1"/>
</dbReference>
<feature type="domain" description="GGDEF" evidence="1">
    <location>
        <begin position="197"/>
        <end position="317"/>
    </location>
</feature>
<sequence>MINAETPKNELLRLQSLYNLQILDTMAEERFDRITRIAQGLFKVPIALVSLIDKDREWFKSKYGLHVQQTPRSISFGAHTILQEEVMIVNDAQQDIRFKDNPLVIGEPKIRFYLGCPLQIDGQFNIGTLCLMNDIVPQLNGLGHIDLNIVKELATAVSKEFITNRYATTDSLTEISNRQGLLTIGRQILKLCTRYDKSLMLLYFDITELKSINKEFGYDEGDKVLKTFAQFLLSNFRHSDAIARLEGDKFCVLCPGMQEENISGVLKRLQNKFTTLKYEHPVNFTMGHIQYNRLKHFALAAILEEAEKKIYETKMYH</sequence>
<dbReference type="InterPro" id="IPR003018">
    <property type="entry name" value="GAF"/>
</dbReference>
<keyword evidence="2" id="KW-0548">Nucleotidyltransferase</keyword>
<protein>
    <submittedName>
        <fullName evidence="2">Diguanylate cyclase domain-containing protein</fullName>
        <ecNumber evidence="2">2.7.7.65</ecNumber>
    </submittedName>
</protein>
<evidence type="ECO:0000313" key="2">
    <source>
        <dbReference type="EMBL" id="MFJ1267427.1"/>
    </source>
</evidence>
<organism evidence="2 3">
    <name type="scientific">Legionella lytica</name>
    <dbReference type="NCBI Taxonomy" id="96232"/>
    <lineage>
        <taxon>Bacteria</taxon>
        <taxon>Pseudomonadati</taxon>
        <taxon>Pseudomonadota</taxon>
        <taxon>Gammaproteobacteria</taxon>
        <taxon>Legionellales</taxon>
        <taxon>Legionellaceae</taxon>
        <taxon>Legionella</taxon>
    </lineage>
</organism>
<dbReference type="Proteomes" id="UP001615550">
    <property type="component" value="Unassembled WGS sequence"/>
</dbReference>
<accession>A0ABW8D3Z6</accession>
<dbReference type="SMART" id="SM00267">
    <property type="entry name" value="GGDEF"/>
    <property type="match status" value="1"/>
</dbReference>
<evidence type="ECO:0000259" key="1">
    <source>
        <dbReference type="PROSITE" id="PS50887"/>
    </source>
</evidence>
<proteinExistence type="predicted"/>
<dbReference type="CDD" id="cd01949">
    <property type="entry name" value="GGDEF"/>
    <property type="match status" value="1"/>
</dbReference>
<reference evidence="2 3" key="1">
    <citation type="submission" date="2024-08" db="EMBL/GenBank/DDBJ databases">
        <title>Draft Genome Sequence of Legionella lytica strain DSB2004, Isolated From a Fire Sprinkler System.</title>
        <authorList>
            <person name="Everhart A.D."/>
            <person name="Kidane D.T."/>
            <person name="Farone A.L."/>
            <person name="Farone M.B."/>
        </authorList>
    </citation>
    <scope>NUCLEOTIDE SEQUENCE [LARGE SCALE GENOMIC DNA]</scope>
    <source>
        <strain evidence="2 3">DSB2004</strain>
    </source>
</reference>
<evidence type="ECO:0000313" key="3">
    <source>
        <dbReference type="Proteomes" id="UP001615550"/>
    </source>
</evidence>
<dbReference type="EC" id="2.7.7.65" evidence="2"/>
<dbReference type="NCBIfam" id="TIGR00254">
    <property type="entry name" value="GGDEF"/>
    <property type="match status" value="1"/>
</dbReference>
<dbReference type="SUPFAM" id="SSF55073">
    <property type="entry name" value="Nucleotide cyclase"/>
    <property type="match status" value="1"/>
</dbReference>
<keyword evidence="3" id="KW-1185">Reference proteome</keyword>
<dbReference type="Gene3D" id="3.30.450.40">
    <property type="match status" value="1"/>
</dbReference>
<dbReference type="Pfam" id="PF01590">
    <property type="entry name" value="GAF"/>
    <property type="match status" value="1"/>
</dbReference>
<dbReference type="PANTHER" id="PTHR43102">
    <property type="entry name" value="SLR1143 PROTEIN"/>
    <property type="match status" value="1"/>
</dbReference>
<dbReference type="PROSITE" id="PS50887">
    <property type="entry name" value="GGDEF"/>
    <property type="match status" value="1"/>
</dbReference>
<dbReference type="InterPro" id="IPR000160">
    <property type="entry name" value="GGDEF_dom"/>
</dbReference>
<gene>
    <name evidence="2" type="ORF">ACD661_02520</name>
</gene>
<comment type="caution">
    <text evidence="2">The sequence shown here is derived from an EMBL/GenBank/DDBJ whole genome shotgun (WGS) entry which is preliminary data.</text>
</comment>
<dbReference type="InterPro" id="IPR043128">
    <property type="entry name" value="Rev_trsase/Diguanyl_cyclase"/>
</dbReference>
<dbReference type="Pfam" id="PF00990">
    <property type="entry name" value="GGDEF"/>
    <property type="match status" value="1"/>
</dbReference>
<keyword evidence="2" id="KW-0808">Transferase</keyword>
<dbReference type="InterPro" id="IPR029787">
    <property type="entry name" value="Nucleotide_cyclase"/>
</dbReference>
<name>A0ABW8D3Z6_9GAMM</name>
<dbReference type="InterPro" id="IPR029016">
    <property type="entry name" value="GAF-like_dom_sf"/>
</dbReference>
<dbReference type="EMBL" id="JBGORX010000001">
    <property type="protein sequence ID" value="MFJ1267427.1"/>
    <property type="molecule type" value="Genomic_DNA"/>
</dbReference>
<dbReference type="SUPFAM" id="SSF55781">
    <property type="entry name" value="GAF domain-like"/>
    <property type="match status" value="1"/>
</dbReference>